<evidence type="ECO:0000313" key="2">
    <source>
        <dbReference type="Proteomes" id="UP001054945"/>
    </source>
</evidence>
<evidence type="ECO:0000313" key="1">
    <source>
        <dbReference type="EMBL" id="GIY95465.1"/>
    </source>
</evidence>
<keyword evidence="2" id="KW-1185">Reference proteome</keyword>
<organism evidence="1 2">
    <name type="scientific">Caerostris extrusa</name>
    <name type="common">Bark spider</name>
    <name type="synonym">Caerostris bankana</name>
    <dbReference type="NCBI Taxonomy" id="172846"/>
    <lineage>
        <taxon>Eukaryota</taxon>
        <taxon>Metazoa</taxon>
        <taxon>Ecdysozoa</taxon>
        <taxon>Arthropoda</taxon>
        <taxon>Chelicerata</taxon>
        <taxon>Arachnida</taxon>
        <taxon>Araneae</taxon>
        <taxon>Araneomorphae</taxon>
        <taxon>Entelegynae</taxon>
        <taxon>Araneoidea</taxon>
        <taxon>Araneidae</taxon>
        <taxon>Caerostris</taxon>
    </lineage>
</organism>
<dbReference type="AlphaFoldDB" id="A0AAV4XML1"/>
<sequence>MDVDAKDFNKHFLTVGLILHRVGSTFIVSNYTCCRTCKHESLQDFISVPACKLCYSDAFIPFAGLKPPSLDRHQSKTTYSCEGNELHVGCEEGKILHSNAREMPSKTKLWYWSFK</sequence>
<reference evidence="1 2" key="1">
    <citation type="submission" date="2021-06" db="EMBL/GenBank/DDBJ databases">
        <title>Caerostris extrusa draft genome.</title>
        <authorList>
            <person name="Kono N."/>
            <person name="Arakawa K."/>
        </authorList>
    </citation>
    <scope>NUCLEOTIDE SEQUENCE [LARGE SCALE GENOMIC DNA]</scope>
</reference>
<name>A0AAV4XML1_CAEEX</name>
<proteinExistence type="predicted"/>
<comment type="caution">
    <text evidence="1">The sequence shown here is derived from an EMBL/GenBank/DDBJ whole genome shotgun (WGS) entry which is preliminary data.</text>
</comment>
<accession>A0AAV4XML1</accession>
<protein>
    <submittedName>
        <fullName evidence="1">Uncharacterized protein</fullName>
    </submittedName>
</protein>
<dbReference type="EMBL" id="BPLR01000526">
    <property type="protein sequence ID" value="GIY95465.1"/>
    <property type="molecule type" value="Genomic_DNA"/>
</dbReference>
<dbReference type="Proteomes" id="UP001054945">
    <property type="component" value="Unassembled WGS sequence"/>
</dbReference>
<gene>
    <name evidence="1" type="ORF">CEXT_723291</name>
</gene>